<comment type="pathway">
    <text evidence="2">Lipid metabolism; butanoate metabolism.</text>
</comment>
<dbReference type="Gene3D" id="3.40.50.720">
    <property type="entry name" value="NAD(P)-binding Rossmann-like Domain"/>
    <property type="match status" value="1"/>
</dbReference>
<dbReference type="InterPro" id="IPR036291">
    <property type="entry name" value="NAD(P)-bd_dom_sf"/>
</dbReference>
<dbReference type="InterPro" id="IPR013328">
    <property type="entry name" value="6PGD_dom2"/>
</dbReference>
<sequence>MSYKTVCVAGGGVLGSQIAFQAAYCGFDVTIWLRSEGSIGRTQPKIDHVREEYIAAIEGMADGTGEWCAGIADSDQIFDREAALAAVERAYSTLKLELDLAKAVADADLVIESMAEDTQAKIDFYKKLAPVLPQKTVIVTNSSTLLPSTFAKYTGRPEKYLSLHFANSIWKNNMTEVMAQDQTDKRYFDELVDFANDIRMLALPVNKEKNGYLLNSMLVPWLLSGLDLYVSGVSDPKSIDLAWTRGTGAPKGPFRVFDTVGIQTAYNIVMQYQKVPGLVSPLLKKMMMPYNFKAMASVLKKMLDEGKLGESSGEGFFKY</sequence>
<organism evidence="11 12">
    <name type="scientific">Collinsella aerofaciens</name>
    <dbReference type="NCBI Taxonomy" id="74426"/>
    <lineage>
        <taxon>Bacteria</taxon>
        <taxon>Bacillati</taxon>
        <taxon>Actinomycetota</taxon>
        <taxon>Coriobacteriia</taxon>
        <taxon>Coriobacteriales</taxon>
        <taxon>Coriobacteriaceae</taxon>
        <taxon>Collinsella</taxon>
    </lineage>
</organism>
<keyword evidence="4 11" id="KW-0560">Oxidoreductase</keyword>
<evidence type="ECO:0000256" key="2">
    <source>
        <dbReference type="ARBA" id="ARBA00005086"/>
    </source>
</evidence>
<dbReference type="PANTHER" id="PTHR43561">
    <property type="match status" value="1"/>
</dbReference>
<dbReference type="InterPro" id="IPR008927">
    <property type="entry name" value="6-PGluconate_DH-like_C_sf"/>
</dbReference>
<gene>
    <name evidence="11" type="primary">fadB2</name>
    <name evidence="11" type="ORF">ERS852381_01347</name>
</gene>
<keyword evidence="6" id="KW-0443">Lipid metabolism</keyword>
<accession>A0A174DWH9</accession>
<dbReference type="Gene3D" id="1.10.1040.10">
    <property type="entry name" value="N-(1-d-carboxylethyl)-l-norvaline Dehydrogenase, domain 2"/>
    <property type="match status" value="1"/>
</dbReference>
<name>A0A174DWH9_9ACTN</name>
<dbReference type="Pfam" id="PF02737">
    <property type="entry name" value="3HCDH_N"/>
    <property type="match status" value="1"/>
</dbReference>
<reference evidence="11 12" key="1">
    <citation type="submission" date="2015-09" db="EMBL/GenBank/DDBJ databases">
        <authorList>
            <consortium name="Pathogen Informatics"/>
        </authorList>
    </citation>
    <scope>NUCLEOTIDE SEQUENCE [LARGE SCALE GENOMIC DNA]</scope>
    <source>
        <strain evidence="11 12">2789STDY5608823</strain>
    </source>
</reference>
<protein>
    <submittedName>
        <fullName evidence="11">3-hydroxybutyryl-CoA dehydrogenase</fullName>
        <ecNumber evidence="11">1.1.1.157</ecNumber>
    </submittedName>
</protein>
<keyword evidence="5" id="KW-0520">NAD</keyword>
<dbReference type="GO" id="GO:0008691">
    <property type="term" value="F:3-hydroxybutyryl-CoA dehydrogenase activity"/>
    <property type="evidence" value="ECO:0007669"/>
    <property type="project" value="UniProtKB-EC"/>
</dbReference>
<dbReference type="InterPro" id="IPR006108">
    <property type="entry name" value="3HC_DH_C"/>
</dbReference>
<dbReference type="GO" id="GO:0070403">
    <property type="term" value="F:NAD+ binding"/>
    <property type="evidence" value="ECO:0007669"/>
    <property type="project" value="InterPro"/>
</dbReference>
<evidence type="ECO:0000313" key="12">
    <source>
        <dbReference type="Proteomes" id="UP000095468"/>
    </source>
</evidence>
<evidence type="ECO:0000256" key="6">
    <source>
        <dbReference type="ARBA" id="ARBA00023098"/>
    </source>
</evidence>
<dbReference type="GO" id="GO:0006635">
    <property type="term" value="P:fatty acid beta-oxidation"/>
    <property type="evidence" value="ECO:0007669"/>
    <property type="project" value="TreeGrafter"/>
</dbReference>
<evidence type="ECO:0000256" key="1">
    <source>
        <dbReference type="ARBA" id="ARBA00005005"/>
    </source>
</evidence>
<dbReference type="SUPFAM" id="SSF48179">
    <property type="entry name" value="6-phosphogluconate dehydrogenase C-terminal domain-like"/>
    <property type="match status" value="1"/>
</dbReference>
<dbReference type="Proteomes" id="UP000095468">
    <property type="component" value="Unassembled WGS sequence"/>
</dbReference>
<dbReference type="PIRSF" id="PIRSF000105">
    <property type="entry name" value="HCDH"/>
    <property type="match status" value="1"/>
</dbReference>
<feature type="domain" description="3-hydroxyacyl-CoA dehydrogenase C-terminal" evidence="9">
    <location>
        <begin position="211"/>
        <end position="319"/>
    </location>
</feature>
<evidence type="ECO:0000259" key="9">
    <source>
        <dbReference type="Pfam" id="PF00725"/>
    </source>
</evidence>
<comment type="pathway">
    <text evidence="1">Lipid metabolism; fatty acid beta-oxidation.</text>
</comment>
<evidence type="ECO:0000256" key="3">
    <source>
        <dbReference type="ARBA" id="ARBA00022832"/>
    </source>
</evidence>
<dbReference type="InterPro" id="IPR006176">
    <property type="entry name" value="3-OHacyl-CoA_DH_NAD-bd"/>
</dbReference>
<dbReference type="Pfam" id="PF00725">
    <property type="entry name" value="3HCDH"/>
    <property type="match status" value="1"/>
</dbReference>
<feature type="site" description="Important for catalytic activity" evidence="8">
    <location>
        <position position="164"/>
    </location>
</feature>
<dbReference type="InterPro" id="IPR022694">
    <property type="entry name" value="3-OHacyl-CoA_DH"/>
</dbReference>
<dbReference type="RefSeq" id="WP_055286803.1">
    <property type="nucleotide sequence ID" value="NZ_CYYP01000011.1"/>
</dbReference>
<evidence type="ECO:0000256" key="4">
    <source>
        <dbReference type="ARBA" id="ARBA00023002"/>
    </source>
</evidence>
<dbReference type="SUPFAM" id="SSF51735">
    <property type="entry name" value="NAD(P)-binding Rossmann-fold domains"/>
    <property type="match status" value="1"/>
</dbReference>
<keyword evidence="3" id="KW-0276">Fatty acid metabolism</keyword>
<evidence type="ECO:0000256" key="7">
    <source>
        <dbReference type="ARBA" id="ARBA00049556"/>
    </source>
</evidence>
<feature type="domain" description="3-hydroxyacyl-CoA dehydrogenase NAD binding" evidence="10">
    <location>
        <begin position="5"/>
        <end position="205"/>
    </location>
</feature>
<dbReference type="AlphaFoldDB" id="A0A174DWH9"/>
<proteinExistence type="predicted"/>
<dbReference type="EMBL" id="CYYP01000011">
    <property type="protein sequence ID" value="CUO29921.1"/>
    <property type="molecule type" value="Genomic_DNA"/>
</dbReference>
<evidence type="ECO:0000313" key="11">
    <source>
        <dbReference type="EMBL" id="CUO29921.1"/>
    </source>
</evidence>
<evidence type="ECO:0000259" key="10">
    <source>
        <dbReference type="Pfam" id="PF02737"/>
    </source>
</evidence>
<dbReference type="InterPro" id="IPR052242">
    <property type="entry name" value="Mito_3-hydroxyacyl-CoA_DH"/>
</dbReference>
<evidence type="ECO:0000256" key="8">
    <source>
        <dbReference type="PIRSR" id="PIRSR000105-1"/>
    </source>
</evidence>
<evidence type="ECO:0000256" key="5">
    <source>
        <dbReference type="ARBA" id="ARBA00023027"/>
    </source>
</evidence>
<dbReference type="NCBIfam" id="NF006143">
    <property type="entry name" value="PRK08293.1"/>
    <property type="match status" value="1"/>
</dbReference>
<comment type="catalytic activity">
    <reaction evidence="7">
        <text>a (3S)-3-hydroxyacyl-CoA + NAD(+) = a 3-oxoacyl-CoA + NADH + H(+)</text>
        <dbReference type="Rhea" id="RHEA:22432"/>
        <dbReference type="ChEBI" id="CHEBI:15378"/>
        <dbReference type="ChEBI" id="CHEBI:57318"/>
        <dbReference type="ChEBI" id="CHEBI:57540"/>
        <dbReference type="ChEBI" id="CHEBI:57945"/>
        <dbReference type="ChEBI" id="CHEBI:90726"/>
        <dbReference type="EC" id="1.1.1.35"/>
    </reaction>
</comment>
<dbReference type="PANTHER" id="PTHR43561:SF3">
    <property type="entry name" value="HYDROXYACYL-COENZYME A DEHYDROGENASE, MITOCHONDRIAL"/>
    <property type="match status" value="1"/>
</dbReference>
<dbReference type="GO" id="GO:0003857">
    <property type="term" value="F:(3S)-3-hydroxyacyl-CoA dehydrogenase (NAD+) activity"/>
    <property type="evidence" value="ECO:0007669"/>
    <property type="project" value="UniProtKB-EC"/>
</dbReference>
<dbReference type="EC" id="1.1.1.157" evidence="11"/>